<evidence type="ECO:0000313" key="3">
    <source>
        <dbReference type="Proteomes" id="UP000765509"/>
    </source>
</evidence>
<sequence>MTPGLKRGGLALLLSAYLLKLLMETSISLLTHQGRSRVNRWQFTSRCTAVISPHWLPPPRHLAFLGARDTPQMRLRHCPPISILTTPYAFTPWPLPSLRLCSALPACLQHS</sequence>
<gene>
    <name evidence="2" type="ORF">O181_095044</name>
</gene>
<proteinExistence type="predicted"/>
<dbReference type="EMBL" id="AVOT02062267">
    <property type="protein sequence ID" value="MBW0555329.1"/>
    <property type="molecule type" value="Genomic_DNA"/>
</dbReference>
<keyword evidence="3" id="KW-1185">Reference proteome</keyword>
<evidence type="ECO:0000313" key="2">
    <source>
        <dbReference type="EMBL" id="MBW0555329.1"/>
    </source>
</evidence>
<keyword evidence="1" id="KW-0732">Signal</keyword>
<evidence type="ECO:0008006" key="4">
    <source>
        <dbReference type="Google" id="ProtNLM"/>
    </source>
</evidence>
<feature type="chain" id="PRO_5040422515" description="Secreted protein" evidence="1">
    <location>
        <begin position="25"/>
        <end position="111"/>
    </location>
</feature>
<feature type="signal peptide" evidence="1">
    <location>
        <begin position="1"/>
        <end position="24"/>
    </location>
</feature>
<organism evidence="2 3">
    <name type="scientific">Austropuccinia psidii MF-1</name>
    <dbReference type="NCBI Taxonomy" id="1389203"/>
    <lineage>
        <taxon>Eukaryota</taxon>
        <taxon>Fungi</taxon>
        <taxon>Dikarya</taxon>
        <taxon>Basidiomycota</taxon>
        <taxon>Pucciniomycotina</taxon>
        <taxon>Pucciniomycetes</taxon>
        <taxon>Pucciniales</taxon>
        <taxon>Sphaerophragmiaceae</taxon>
        <taxon>Austropuccinia</taxon>
    </lineage>
</organism>
<protein>
    <recommendedName>
        <fullName evidence="4">Secreted protein</fullName>
    </recommendedName>
</protein>
<accession>A0A9Q3J4B8</accession>
<reference evidence="2" key="1">
    <citation type="submission" date="2021-03" db="EMBL/GenBank/DDBJ databases">
        <title>Draft genome sequence of rust myrtle Austropuccinia psidii MF-1, a brazilian biotype.</title>
        <authorList>
            <person name="Quecine M.C."/>
            <person name="Pachon D.M.R."/>
            <person name="Bonatelli M.L."/>
            <person name="Correr F.H."/>
            <person name="Franceschini L.M."/>
            <person name="Leite T.F."/>
            <person name="Margarido G.R.A."/>
            <person name="Almeida C.A."/>
            <person name="Ferrarezi J.A."/>
            <person name="Labate C.A."/>
        </authorList>
    </citation>
    <scope>NUCLEOTIDE SEQUENCE</scope>
    <source>
        <strain evidence="2">MF-1</strain>
    </source>
</reference>
<evidence type="ECO:0000256" key="1">
    <source>
        <dbReference type="SAM" id="SignalP"/>
    </source>
</evidence>
<dbReference type="AlphaFoldDB" id="A0A9Q3J4B8"/>
<name>A0A9Q3J4B8_9BASI</name>
<dbReference type="Proteomes" id="UP000765509">
    <property type="component" value="Unassembled WGS sequence"/>
</dbReference>
<comment type="caution">
    <text evidence="2">The sequence shown here is derived from an EMBL/GenBank/DDBJ whole genome shotgun (WGS) entry which is preliminary data.</text>
</comment>